<evidence type="ECO:0000256" key="2">
    <source>
        <dbReference type="SAM" id="SignalP"/>
    </source>
</evidence>
<dbReference type="InterPro" id="IPR002035">
    <property type="entry name" value="VWF_A"/>
</dbReference>
<dbReference type="InterPro" id="IPR013694">
    <property type="entry name" value="VIT"/>
</dbReference>
<dbReference type="InterPro" id="IPR050934">
    <property type="entry name" value="ITIH"/>
</dbReference>
<feature type="signal peptide" evidence="2">
    <location>
        <begin position="1"/>
        <end position="19"/>
    </location>
</feature>
<feature type="region of interest" description="Disordered" evidence="1">
    <location>
        <begin position="953"/>
        <end position="1012"/>
    </location>
</feature>
<feature type="compositionally biased region" description="Low complexity" evidence="1">
    <location>
        <begin position="909"/>
        <end position="925"/>
    </location>
</feature>
<protein>
    <submittedName>
        <fullName evidence="5">Inter-alpha-trypsin inhibitor heavy chain H4</fullName>
    </submittedName>
</protein>
<proteinExistence type="predicted"/>
<sequence length="1012" mass="111539">MKQLFSILLTILSVCSVRGHDLFTAPLVPGDFNDFSYLNEEIVPKDLVNVTKPNVKILSLHVVTDIQYRYAITRVSSRVANHDNVSREVVFSLVVPETAFVSKFFMEIKNKTYDAYIKEKEAAKAEYTQAVAGGQAAAHVELSARDSNTFRVSVNVEPQSKVNFGMTYEQFLTRTLGRYEHVVNINPGQLVKNMSVTVNIVESTNITDLEIPELKTSNEITDEKETPNKLAEITRSSGNTATIKWEPTLDDQEKMNKEFGAKGQLVMRYDVDRSSNPDQILVDEGYFVHFYAPPNLPTLNKHVVFVLDLSGSMFGTKIAQLKDAMVEILSDLRTDDYFSIVLFSNKAHVWSLDSSNETATMLNDDAPPQNLTFKDHVIKADADNIGKAKKAIKEMDDQGGTNIIDGLRKSLEIAKVGREYFANRVEAPEPIVIFLTDGEPNVEMSDTEDIIDAVKKMNDHIHQVFSLAFGNGADYNFLRKLSLSNAAFARNIYEASDAALQLRNFYKQVASPLLSNVTFNYLPGQVEFNSTTKTQFSTLYDGSELVVAGKLSGKDELKRLSGNVAGRSVNGSEEFDLPELHNVENETHSLNCPIDTLLVEHFIEENRTQGHLERTWAYLYVQQLLDENSLDQAKINASKAKALALSLEYSFVTPLTSLVVVKPNETTKAVEADKKTPEEGHVYKIRSAKNLVLSRKSMSYHQSSLAPLKKVQLYKVGMNVHSFATSTRFGYQPAALSAASMAAPGFAPVYGPPPPIAPHAFFAKRPMTSGGLVYPGQFGLPPVMDSEAFTTPFDTMDRMDERIPTPQEDENQYGTKTLTPDLTAAFENYAKLHNFTLGKTAEVPDTPYQECANSSSAAFSTLTSHHCKHVVHCLMNDITLDMNTYEPYHCVIDNKYLGVCCPDDIKPLNSNSTTSTSSPAATLANDTTETKTGEATDIIAKSATEIIPVAASSTTDKPETKAIETAQVETTSSTPKSEQPKTEVAAKTEGTTANATTNSVEPTSTQAAKISA</sequence>
<evidence type="ECO:0000313" key="5">
    <source>
        <dbReference type="EMBL" id="CAG6618334.1"/>
    </source>
</evidence>
<accession>A0A8D8LXT3</accession>
<dbReference type="Gene3D" id="3.40.50.410">
    <property type="entry name" value="von Willebrand factor, type A domain"/>
    <property type="match status" value="1"/>
</dbReference>
<evidence type="ECO:0000259" key="3">
    <source>
        <dbReference type="PROSITE" id="PS50234"/>
    </source>
</evidence>
<dbReference type="PANTHER" id="PTHR10338">
    <property type="entry name" value="INTER-ALPHA-TRYPSIN INHIBITOR HEAVY CHAIN FAMILY MEMBER"/>
    <property type="match status" value="1"/>
</dbReference>
<reference evidence="5" key="1">
    <citation type="submission" date="2021-05" db="EMBL/GenBank/DDBJ databases">
        <authorList>
            <person name="Alioto T."/>
            <person name="Alioto T."/>
            <person name="Gomez Garrido J."/>
        </authorList>
    </citation>
    <scope>NUCLEOTIDE SEQUENCE</scope>
</reference>
<dbReference type="SUPFAM" id="SSF53300">
    <property type="entry name" value="vWA-like"/>
    <property type="match status" value="1"/>
</dbReference>
<dbReference type="SMART" id="SM00327">
    <property type="entry name" value="VWA"/>
    <property type="match status" value="1"/>
</dbReference>
<dbReference type="PANTHER" id="PTHR10338:SF108">
    <property type="entry name" value="INTER-ALPHA-TRYPSIN INHIBITOR HEAVY CHAIN H4-LIKE PROTEIN"/>
    <property type="match status" value="1"/>
</dbReference>
<dbReference type="AlphaFoldDB" id="A0A8D8LXT3"/>
<dbReference type="SMART" id="SM00609">
    <property type="entry name" value="VIT"/>
    <property type="match status" value="1"/>
</dbReference>
<feature type="chain" id="PRO_5034582816" evidence="2">
    <location>
        <begin position="20"/>
        <end position="1012"/>
    </location>
</feature>
<evidence type="ECO:0000259" key="4">
    <source>
        <dbReference type="PROSITE" id="PS51468"/>
    </source>
</evidence>
<dbReference type="InterPro" id="IPR036465">
    <property type="entry name" value="vWFA_dom_sf"/>
</dbReference>
<feature type="compositionally biased region" description="Polar residues" evidence="1">
    <location>
        <begin position="967"/>
        <end position="977"/>
    </location>
</feature>
<dbReference type="PROSITE" id="PS51468">
    <property type="entry name" value="VIT"/>
    <property type="match status" value="1"/>
</dbReference>
<evidence type="ECO:0000256" key="1">
    <source>
        <dbReference type="SAM" id="MobiDB-lite"/>
    </source>
</evidence>
<feature type="compositionally biased region" description="Polar residues" evidence="1">
    <location>
        <begin position="989"/>
        <end position="1012"/>
    </location>
</feature>
<dbReference type="Pfam" id="PF00092">
    <property type="entry name" value="VWA"/>
    <property type="match status" value="2"/>
</dbReference>
<feature type="domain" description="VIT" evidence="4">
    <location>
        <begin position="41"/>
        <end position="170"/>
    </location>
</feature>
<dbReference type="EMBL" id="HBUF01041812">
    <property type="protein sequence ID" value="CAG6618334.1"/>
    <property type="molecule type" value="Transcribed_RNA"/>
</dbReference>
<dbReference type="PROSITE" id="PS50234">
    <property type="entry name" value="VWFA"/>
    <property type="match status" value="1"/>
</dbReference>
<dbReference type="Pfam" id="PF08487">
    <property type="entry name" value="VIT"/>
    <property type="match status" value="1"/>
</dbReference>
<keyword evidence="2" id="KW-0732">Signal</keyword>
<feature type="region of interest" description="Disordered" evidence="1">
    <location>
        <begin position="909"/>
        <end position="929"/>
    </location>
</feature>
<organism evidence="5">
    <name type="scientific">Cacopsylla melanoneura</name>
    <dbReference type="NCBI Taxonomy" id="428564"/>
    <lineage>
        <taxon>Eukaryota</taxon>
        <taxon>Metazoa</taxon>
        <taxon>Ecdysozoa</taxon>
        <taxon>Arthropoda</taxon>
        <taxon>Hexapoda</taxon>
        <taxon>Insecta</taxon>
        <taxon>Pterygota</taxon>
        <taxon>Neoptera</taxon>
        <taxon>Paraneoptera</taxon>
        <taxon>Hemiptera</taxon>
        <taxon>Sternorrhyncha</taxon>
        <taxon>Psylloidea</taxon>
        <taxon>Psyllidae</taxon>
        <taxon>Psyllinae</taxon>
        <taxon>Cacopsylla</taxon>
    </lineage>
</organism>
<dbReference type="GO" id="GO:0032991">
    <property type="term" value="C:protein-containing complex"/>
    <property type="evidence" value="ECO:0007669"/>
    <property type="project" value="UniProtKB-ARBA"/>
</dbReference>
<name>A0A8D8LXT3_9HEMI</name>
<feature type="domain" description="VWFA" evidence="3">
    <location>
        <begin position="302"/>
        <end position="509"/>
    </location>
</feature>